<evidence type="ECO:0000313" key="1">
    <source>
        <dbReference type="EMBL" id="GAH44249.1"/>
    </source>
</evidence>
<dbReference type="EMBL" id="BARU01006016">
    <property type="protein sequence ID" value="GAH44249.1"/>
    <property type="molecule type" value="Genomic_DNA"/>
</dbReference>
<comment type="caution">
    <text evidence="1">The sequence shown here is derived from an EMBL/GenBank/DDBJ whole genome shotgun (WGS) entry which is preliminary data.</text>
</comment>
<organism evidence="1">
    <name type="scientific">marine sediment metagenome</name>
    <dbReference type="NCBI Taxonomy" id="412755"/>
    <lineage>
        <taxon>unclassified sequences</taxon>
        <taxon>metagenomes</taxon>
        <taxon>ecological metagenomes</taxon>
    </lineage>
</organism>
<name>X1GRJ3_9ZZZZ</name>
<gene>
    <name evidence="1" type="ORF">S03H2_11817</name>
</gene>
<proteinExistence type="predicted"/>
<reference evidence="1" key="1">
    <citation type="journal article" date="2014" name="Front. Microbiol.">
        <title>High frequency of phylogenetically diverse reductive dehalogenase-homologous genes in deep subseafloor sedimentary metagenomes.</title>
        <authorList>
            <person name="Kawai M."/>
            <person name="Futagami T."/>
            <person name="Toyoda A."/>
            <person name="Takaki Y."/>
            <person name="Nishi S."/>
            <person name="Hori S."/>
            <person name="Arai W."/>
            <person name="Tsubouchi T."/>
            <person name="Morono Y."/>
            <person name="Uchiyama I."/>
            <person name="Ito T."/>
            <person name="Fujiyama A."/>
            <person name="Inagaki F."/>
            <person name="Takami H."/>
        </authorList>
    </citation>
    <scope>NUCLEOTIDE SEQUENCE</scope>
    <source>
        <strain evidence="1">Expedition CK06-06</strain>
    </source>
</reference>
<sequence>MANAGGVLLGFAFKDRGHDTLMVLKADMGGESQVAFVGAEDLGSLFIKAVKLANAGKLVWKEDAYRTEVP</sequence>
<protein>
    <submittedName>
        <fullName evidence="1">Uncharacterized protein</fullName>
    </submittedName>
</protein>
<accession>X1GRJ3</accession>
<dbReference type="AlphaFoldDB" id="X1GRJ3"/>